<dbReference type="OrthoDB" id="4380123at2"/>
<dbReference type="RefSeq" id="WP_095605998.1">
    <property type="nucleotide sequence ID" value="NZ_NSKE01000004.1"/>
</dbReference>
<gene>
    <name evidence="1" type="ORF">CK503_06570</name>
</gene>
<dbReference type="EMBL" id="NSKE01000004">
    <property type="protein sequence ID" value="PAU94457.1"/>
    <property type="molecule type" value="Genomic_DNA"/>
</dbReference>
<name>A0A2A2GC50_9BACT</name>
<reference evidence="1 2" key="1">
    <citation type="submission" date="2017-08" db="EMBL/GenBank/DDBJ databases">
        <title>Aliifodinibius alkalisoli sp. nov., isolated from saline alkaline soil.</title>
        <authorList>
            <person name="Liu D."/>
            <person name="Zhang G."/>
        </authorList>
    </citation>
    <scope>NUCLEOTIDE SEQUENCE [LARGE SCALE GENOMIC DNA]</scope>
    <source>
        <strain evidence="1 2">WN023</strain>
    </source>
</reference>
<dbReference type="Proteomes" id="UP000218831">
    <property type="component" value="Unassembled WGS sequence"/>
</dbReference>
<dbReference type="InterPro" id="IPR008551">
    <property type="entry name" value="TANGO2"/>
</dbReference>
<keyword evidence="2" id="KW-1185">Reference proteome</keyword>
<sequence length="256" mass="29368">MCLIVFSYKQHPQYPLIFAANRDEHYERPSRAAQFWDENPNILAGKDLKAGGTWMGVNKQGEFSAITNYRDPDIKKENPPSRGKLVIDFLKNDLNPKQHIEQLHPDADSYMGFNLLAGSLDQLGYYSNQQDDILLLNSGLYGLSNHLLETPWPKVRLAKRNLQSLMNDNTIAPEPLFDLLADDREASYEELPDTGIPKEVEKKISPIFIKSDGYGTRCSTVLLVDHNREVTFAERRFKPETMDVEKENSYQFTIEK</sequence>
<protein>
    <recommendedName>
        <fullName evidence="3">NRDE family protein</fullName>
    </recommendedName>
</protein>
<accession>A0A2A2GC50</accession>
<evidence type="ECO:0008006" key="3">
    <source>
        <dbReference type="Google" id="ProtNLM"/>
    </source>
</evidence>
<evidence type="ECO:0000313" key="2">
    <source>
        <dbReference type="Proteomes" id="UP000218831"/>
    </source>
</evidence>
<dbReference type="Pfam" id="PF05742">
    <property type="entry name" value="TANGO2"/>
    <property type="match status" value="1"/>
</dbReference>
<dbReference type="PANTHER" id="PTHR17985">
    <property type="entry name" value="SER/THR-RICH PROTEIN T10 IN DGCR REGION"/>
    <property type="match status" value="1"/>
</dbReference>
<organism evidence="1 2">
    <name type="scientific">Fodinibius salipaludis</name>
    <dbReference type="NCBI Taxonomy" id="2032627"/>
    <lineage>
        <taxon>Bacteria</taxon>
        <taxon>Pseudomonadati</taxon>
        <taxon>Balneolota</taxon>
        <taxon>Balneolia</taxon>
        <taxon>Balneolales</taxon>
        <taxon>Balneolaceae</taxon>
        <taxon>Fodinibius</taxon>
    </lineage>
</organism>
<dbReference type="AlphaFoldDB" id="A0A2A2GC50"/>
<evidence type="ECO:0000313" key="1">
    <source>
        <dbReference type="EMBL" id="PAU94457.1"/>
    </source>
</evidence>
<dbReference type="PANTHER" id="PTHR17985:SF8">
    <property type="entry name" value="TRANSPORT AND GOLGI ORGANIZATION PROTEIN 2 HOMOLOG"/>
    <property type="match status" value="1"/>
</dbReference>
<comment type="caution">
    <text evidence="1">The sequence shown here is derived from an EMBL/GenBank/DDBJ whole genome shotgun (WGS) entry which is preliminary data.</text>
</comment>
<proteinExistence type="predicted"/>